<accession>T1A4K4</accession>
<reference evidence="1" key="1">
    <citation type="submission" date="2013-08" db="EMBL/GenBank/DDBJ databases">
        <authorList>
            <person name="Mendez C."/>
            <person name="Richter M."/>
            <person name="Ferrer M."/>
            <person name="Sanchez J."/>
        </authorList>
    </citation>
    <scope>NUCLEOTIDE SEQUENCE</scope>
</reference>
<protein>
    <submittedName>
        <fullName evidence="1">Haloacid dehalogenase superfamily protein</fullName>
    </submittedName>
</protein>
<dbReference type="GO" id="GO:0043565">
    <property type="term" value="F:sequence-specific DNA binding"/>
    <property type="evidence" value="ECO:0007669"/>
    <property type="project" value="InterPro"/>
</dbReference>
<dbReference type="InterPro" id="IPR036081">
    <property type="entry name" value="Translin_sf"/>
</dbReference>
<gene>
    <name evidence="1" type="ORF">B2A_06774</name>
</gene>
<proteinExistence type="predicted"/>
<organism evidence="1">
    <name type="scientific">mine drainage metagenome</name>
    <dbReference type="NCBI Taxonomy" id="410659"/>
    <lineage>
        <taxon>unclassified sequences</taxon>
        <taxon>metagenomes</taxon>
        <taxon>ecological metagenomes</taxon>
    </lineage>
</organism>
<reference evidence="1" key="2">
    <citation type="journal article" date="2014" name="ISME J.">
        <title>Microbial stratification in low pH oxic and suboxic macroscopic growths along an acid mine drainage.</title>
        <authorList>
            <person name="Mendez-Garcia C."/>
            <person name="Mesa V."/>
            <person name="Sprenger R.R."/>
            <person name="Richter M."/>
            <person name="Diez M.S."/>
            <person name="Solano J."/>
            <person name="Bargiela R."/>
            <person name="Golyshina O.V."/>
            <person name="Manteca A."/>
            <person name="Ramos J.L."/>
            <person name="Gallego J.R."/>
            <person name="Llorente I."/>
            <person name="Martins Dos Santos V.A."/>
            <person name="Jensen O.N."/>
            <person name="Pelaez A.I."/>
            <person name="Sanchez J."/>
            <person name="Ferrer M."/>
        </authorList>
    </citation>
    <scope>NUCLEOTIDE SEQUENCE</scope>
</reference>
<dbReference type="Gene3D" id="1.20.58.2140">
    <property type="match status" value="1"/>
</dbReference>
<dbReference type="AlphaFoldDB" id="T1A4K4"/>
<dbReference type="EMBL" id="AUZZ01004819">
    <property type="protein sequence ID" value="EQD51848.1"/>
    <property type="molecule type" value="Genomic_DNA"/>
</dbReference>
<comment type="caution">
    <text evidence="1">The sequence shown here is derived from an EMBL/GenBank/DDBJ whole genome shotgun (WGS) entry which is preliminary data.</text>
</comment>
<name>T1A4K4_9ZZZZ</name>
<feature type="non-terminal residue" evidence="1">
    <location>
        <position position="138"/>
    </location>
</feature>
<sequence>MKDLFGEIARIDDGLRSLEAKLDEGEQLSRKLVRLCGILITGMHRGSGTVDKELEEAKIMAVGLMKIEDANENMKVHALQEYAEAFIFYSIITKREVPGSEETGVGDKAYLLGMMDAVGELKKGRFSRRFTKNDVARA</sequence>
<dbReference type="SUPFAM" id="SSF74784">
    <property type="entry name" value="Translin"/>
    <property type="match status" value="1"/>
</dbReference>
<evidence type="ECO:0000313" key="1">
    <source>
        <dbReference type="EMBL" id="EQD51848.1"/>
    </source>
</evidence>